<dbReference type="PRINTS" id="PR00725">
    <property type="entry name" value="DADACBPTASE1"/>
</dbReference>
<feature type="chain" id="PRO_5006630522" description="serine-type D-Ala-D-Ala carboxypeptidase" evidence="16">
    <location>
        <begin position="25"/>
        <end position="412"/>
    </location>
</feature>
<dbReference type="SMART" id="SM00936">
    <property type="entry name" value="PBP5_C"/>
    <property type="match status" value="1"/>
</dbReference>
<dbReference type="RefSeq" id="WP_025775041.1">
    <property type="nucleotide sequence ID" value="NZ_DF238840.1"/>
</dbReference>
<organism evidence="18">
    <name type="scientific">Moorella thermoacetica Y72</name>
    <dbReference type="NCBI Taxonomy" id="1325331"/>
    <lineage>
        <taxon>Bacteria</taxon>
        <taxon>Bacillati</taxon>
        <taxon>Bacillota</taxon>
        <taxon>Clostridia</taxon>
        <taxon>Neomoorellales</taxon>
        <taxon>Neomoorellaceae</taxon>
        <taxon>Neomoorella</taxon>
    </lineage>
</organism>
<dbReference type="PANTHER" id="PTHR21581:SF6">
    <property type="entry name" value="TRAFFICKING PROTEIN PARTICLE COMPLEX SUBUNIT 12"/>
    <property type="match status" value="1"/>
</dbReference>
<evidence type="ECO:0000259" key="17">
    <source>
        <dbReference type="SMART" id="SM00936"/>
    </source>
</evidence>
<evidence type="ECO:0000256" key="5">
    <source>
        <dbReference type="ARBA" id="ARBA00022645"/>
    </source>
</evidence>
<comment type="similarity">
    <text evidence="3 15">Belongs to the peptidase S11 family.</text>
</comment>
<evidence type="ECO:0000256" key="3">
    <source>
        <dbReference type="ARBA" id="ARBA00007164"/>
    </source>
</evidence>
<dbReference type="InterPro" id="IPR012907">
    <property type="entry name" value="Peptidase_S11_C"/>
</dbReference>
<evidence type="ECO:0000256" key="9">
    <source>
        <dbReference type="ARBA" id="ARBA00022960"/>
    </source>
</evidence>
<keyword evidence="11" id="KW-0961">Cell wall biogenesis/degradation</keyword>
<dbReference type="GO" id="GO:0071555">
    <property type="term" value="P:cell wall organization"/>
    <property type="evidence" value="ECO:0007669"/>
    <property type="project" value="UniProtKB-KW"/>
</dbReference>
<sequence length="412" mass="44244">MQKLTAILLALLLALGVGPGFLLAADPADGAGNEAAPVTGQPDEVQATAGAAAGPGDINAKGAILMDPQTGEILWEKNSHAHYYPASMTKLMTMVVAMDMVANGQATLDEPVQVSERAESFGGSEVFLAVGETFPLEQMLIAIAVASANDAAVAVAEHLAGSEEAFVAMMNAKARELGLKDTHFANCHGLHDEQNYTSAYDMAVIARYALKYPKIREWTSIKRYTLRKDPLTILDTTNKMLYWYPGTDGFKTGFTDAAGLNLVSTVERDGLRLVAVVMGVETPQGHFTESMKLYNWAFKQWAFKEFYGPGQVVASIPVGKGQVEQVKIVTTGKVGARISRLRGKAEGVTTKVELPGIVNAPVKEGQVVGQALVLRDGQVIDRVQLVTQQKVAKASLGQEIVRVIRAVFTIRQ</sequence>
<evidence type="ECO:0000256" key="13">
    <source>
        <dbReference type="PIRSR" id="PIRSR618044-1"/>
    </source>
</evidence>
<evidence type="ECO:0000256" key="12">
    <source>
        <dbReference type="ARBA" id="ARBA00034000"/>
    </source>
</evidence>
<dbReference type="AlphaFoldDB" id="A0A0S6UER3"/>
<evidence type="ECO:0000256" key="7">
    <source>
        <dbReference type="ARBA" id="ARBA00022729"/>
    </source>
</evidence>
<comment type="catalytic activity">
    <reaction evidence="12">
        <text>Preferential cleavage: (Ac)2-L-Lys-D-Ala-|-D-Ala. Also transpeptidation of peptidyl-alanyl moieties that are N-acyl substituents of D-alanine.</text>
        <dbReference type="EC" id="3.4.16.4"/>
    </reaction>
</comment>
<dbReference type="InterPro" id="IPR012338">
    <property type="entry name" value="Beta-lactam/transpept-like"/>
</dbReference>
<keyword evidence="9" id="KW-0133">Cell shape</keyword>
<keyword evidence="5 18" id="KW-0121">Carboxypeptidase</keyword>
<feature type="active site" description="Proton acceptor" evidence="13">
    <location>
        <position position="90"/>
    </location>
</feature>
<keyword evidence="8" id="KW-0378">Hydrolase</keyword>
<dbReference type="GO" id="GO:0009002">
    <property type="term" value="F:serine-type D-Ala-D-Ala carboxypeptidase activity"/>
    <property type="evidence" value="ECO:0007669"/>
    <property type="project" value="UniProtKB-EC"/>
</dbReference>
<feature type="signal peptide" evidence="16">
    <location>
        <begin position="1"/>
        <end position="24"/>
    </location>
</feature>
<dbReference type="Pfam" id="PF00768">
    <property type="entry name" value="Peptidase_S11"/>
    <property type="match status" value="1"/>
</dbReference>
<comment type="function">
    <text evidence="1">Removes C-terminal D-alanyl residues from sugar-peptide cell wall precursors.</text>
</comment>
<feature type="active site" description="Acyl-ester intermediate" evidence="13">
    <location>
        <position position="87"/>
    </location>
</feature>
<evidence type="ECO:0000256" key="11">
    <source>
        <dbReference type="ARBA" id="ARBA00023316"/>
    </source>
</evidence>
<evidence type="ECO:0000256" key="1">
    <source>
        <dbReference type="ARBA" id="ARBA00003217"/>
    </source>
</evidence>
<feature type="domain" description="Peptidase S11 D-Ala-D-Ala carboxypeptidase A C-terminal" evidence="17">
    <location>
        <begin position="301"/>
        <end position="393"/>
    </location>
</feature>
<evidence type="ECO:0000256" key="2">
    <source>
        <dbReference type="ARBA" id="ARBA00004752"/>
    </source>
</evidence>
<dbReference type="UniPathway" id="UPA00219"/>
<dbReference type="Proteomes" id="UP000063718">
    <property type="component" value="Unassembled WGS sequence"/>
</dbReference>
<evidence type="ECO:0000256" key="10">
    <source>
        <dbReference type="ARBA" id="ARBA00022984"/>
    </source>
</evidence>
<evidence type="ECO:0000256" key="15">
    <source>
        <dbReference type="RuleBase" id="RU004016"/>
    </source>
</evidence>
<name>A0A0S6UER3_NEOTH</name>
<dbReference type="Gene3D" id="2.60.410.10">
    <property type="entry name" value="D-Ala-D-Ala carboxypeptidase, C-terminal domain"/>
    <property type="match status" value="1"/>
</dbReference>
<evidence type="ECO:0000313" key="18">
    <source>
        <dbReference type="EMBL" id="GAF27285.1"/>
    </source>
</evidence>
<evidence type="ECO:0000256" key="14">
    <source>
        <dbReference type="PIRSR" id="PIRSR618044-2"/>
    </source>
</evidence>
<keyword evidence="7 16" id="KW-0732">Signal</keyword>
<evidence type="ECO:0000256" key="6">
    <source>
        <dbReference type="ARBA" id="ARBA00022670"/>
    </source>
</evidence>
<dbReference type="PANTHER" id="PTHR21581">
    <property type="entry name" value="D-ALANYL-D-ALANINE CARBOXYPEPTIDASE"/>
    <property type="match status" value="1"/>
</dbReference>
<gene>
    <name evidence="18" type="ORF">MTY_2626</name>
</gene>
<accession>A0A0S6UER3</accession>
<keyword evidence="6" id="KW-0645">Protease</keyword>
<comment type="pathway">
    <text evidence="2">Cell wall biogenesis; peptidoglycan biosynthesis.</text>
</comment>
<proteinExistence type="inferred from homology"/>
<dbReference type="InterPro" id="IPR037167">
    <property type="entry name" value="Peptidase_S11_C_sf"/>
</dbReference>
<protein>
    <recommendedName>
        <fullName evidence="4">serine-type D-Ala-D-Ala carboxypeptidase</fullName>
        <ecNumber evidence="4">3.4.16.4</ecNumber>
    </recommendedName>
</protein>
<dbReference type="InterPro" id="IPR001967">
    <property type="entry name" value="Peptidase_S11_N"/>
</dbReference>
<dbReference type="EMBL" id="DF238840">
    <property type="protein sequence ID" value="GAF27285.1"/>
    <property type="molecule type" value="Genomic_DNA"/>
</dbReference>
<dbReference type="GO" id="GO:0006508">
    <property type="term" value="P:proteolysis"/>
    <property type="evidence" value="ECO:0007669"/>
    <property type="project" value="UniProtKB-KW"/>
</dbReference>
<feature type="binding site" evidence="14">
    <location>
        <position position="251"/>
    </location>
    <ligand>
        <name>substrate</name>
    </ligand>
</feature>
<dbReference type="Gene3D" id="3.40.710.10">
    <property type="entry name" value="DD-peptidase/beta-lactamase superfamily"/>
    <property type="match status" value="1"/>
</dbReference>
<reference evidence="18" key="1">
    <citation type="journal article" date="2014" name="Gene">
        <title>Genome-guided analysis of transformation efficiency and carbon dioxide assimilation by Moorella thermoacetica Y72.</title>
        <authorList>
            <person name="Tsukahara K."/>
            <person name="Kita A."/>
            <person name="Nakashimada Y."/>
            <person name="Hoshino T."/>
            <person name="Murakami K."/>
        </authorList>
    </citation>
    <scope>NUCLEOTIDE SEQUENCE [LARGE SCALE GENOMIC DNA]</scope>
    <source>
        <strain evidence="18">Y72</strain>
    </source>
</reference>
<evidence type="ECO:0000256" key="4">
    <source>
        <dbReference type="ARBA" id="ARBA00012448"/>
    </source>
</evidence>
<dbReference type="GO" id="GO:0008360">
    <property type="term" value="P:regulation of cell shape"/>
    <property type="evidence" value="ECO:0007669"/>
    <property type="project" value="UniProtKB-KW"/>
</dbReference>
<feature type="active site" evidence="13">
    <location>
        <position position="147"/>
    </location>
</feature>
<dbReference type="InterPro" id="IPR018044">
    <property type="entry name" value="Peptidase_S11"/>
</dbReference>
<evidence type="ECO:0000256" key="8">
    <source>
        <dbReference type="ARBA" id="ARBA00022801"/>
    </source>
</evidence>
<evidence type="ECO:0000256" key="16">
    <source>
        <dbReference type="SAM" id="SignalP"/>
    </source>
</evidence>
<dbReference type="InterPro" id="IPR015956">
    <property type="entry name" value="Peniciliin-bd_prot_C_sf"/>
</dbReference>
<dbReference type="Pfam" id="PF07943">
    <property type="entry name" value="PBP5_C"/>
    <property type="match status" value="1"/>
</dbReference>
<dbReference type="GO" id="GO:0009252">
    <property type="term" value="P:peptidoglycan biosynthetic process"/>
    <property type="evidence" value="ECO:0007669"/>
    <property type="project" value="UniProtKB-UniPathway"/>
</dbReference>
<keyword evidence="10" id="KW-0573">Peptidoglycan synthesis</keyword>
<dbReference type="EC" id="3.4.16.4" evidence="4"/>
<dbReference type="SUPFAM" id="SSF69189">
    <property type="entry name" value="Penicillin-binding protein associated domain"/>
    <property type="match status" value="1"/>
</dbReference>
<dbReference type="SUPFAM" id="SSF56601">
    <property type="entry name" value="beta-lactamase/transpeptidase-like"/>
    <property type="match status" value="1"/>
</dbReference>